<dbReference type="AlphaFoldDB" id="A0A6C0KEK9"/>
<protein>
    <submittedName>
        <fullName evidence="1">Uncharacterized protein</fullName>
    </submittedName>
</protein>
<dbReference type="EMBL" id="MN740883">
    <property type="protein sequence ID" value="QHU16462.1"/>
    <property type="molecule type" value="Genomic_DNA"/>
</dbReference>
<evidence type="ECO:0000313" key="1">
    <source>
        <dbReference type="EMBL" id="QHU16462.1"/>
    </source>
</evidence>
<name>A0A6C0KEK9_9ZZZZ</name>
<reference evidence="1" key="1">
    <citation type="journal article" date="2020" name="Nature">
        <title>Giant virus diversity and host interactions through global metagenomics.</title>
        <authorList>
            <person name="Schulz F."/>
            <person name="Roux S."/>
            <person name="Paez-Espino D."/>
            <person name="Jungbluth S."/>
            <person name="Walsh D.A."/>
            <person name="Denef V.J."/>
            <person name="McMahon K.D."/>
            <person name="Konstantinidis K.T."/>
            <person name="Eloe-Fadrosh E.A."/>
            <person name="Kyrpides N.C."/>
            <person name="Woyke T."/>
        </authorList>
    </citation>
    <scope>NUCLEOTIDE SEQUENCE</scope>
    <source>
        <strain evidence="1">GVMAG-S-3300011013-78</strain>
    </source>
</reference>
<accession>A0A6C0KEK9</accession>
<organism evidence="1">
    <name type="scientific">viral metagenome</name>
    <dbReference type="NCBI Taxonomy" id="1070528"/>
    <lineage>
        <taxon>unclassified sequences</taxon>
        <taxon>metagenomes</taxon>
        <taxon>organismal metagenomes</taxon>
    </lineage>
</organism>
<sequence>MDISFNTIGYLINTNYQNKLISKQEKPNVKQQYIKDLKFYKKRIFDITKKLLKHEKINNTIDSIFEDYCKTLIEFFKMTDTKDIIQQEYKQQKNVSFQLNKTEEEIDDNIITNIANDDFNNLIMKQNKKNITIEQSMNIIKHKKTSKPQFIPKQKNINLKDSQLKYKGIKKEKEK</sequence>
<proteinExistence type="predicted"/>